<reference evidence="3" key="1">
    <citation type="journal article" date="2017" name="Nat. Ecol. Evol.">
        <title>Genome expansion and lineage-specific genetic innovations in the forest pathogenic fungi Armillaria.</title>
        <authorList>
            <person name="Sipos G."/>
            <person name="Prasanna A.N."/>
            <person name="Walter M.C."/>
            <person name="O'Connor E."/>
            <person name="Balint B."/>
            <person name="Krizsan K."/>
            <person name="Kiss B."/>
            <person name="Hess J."/>
            <person name="Varga T."/>
            <person name="Slot J."/>
            <person name="Riley R."/>
            <person name="Boka B."/>
            <person name="Rigling D."/>
            <person name="Barry K."/>
            <person name="Lee J."/>
            <person name="Mihaltcheva S."/>
            <person name="LaButti K."/>
            <person name="Lipzen A."/>
            <person name="Waldron R."/>
            <person name="Moloney N.M."/>
            <person name="Sperisen C."/>
            <person name="Kredics L."/>
            <person name="Vagvoelgyi C."/>
            <person name="Patrignani A."/>
            <person name="Fitzpatrick D."/>
            <person name="Nagy I."/>
            <person name="Doyle S."/>
            <person name="Anderson J.B."/>
            <person name="Grigoriev I.V."/>
            <person name="Gueldener U."/>
            <person name="Muensterkoetter M."/>
            <person name="Nagy L.G."/>
        </authorList>
    </citation>
    <scope>NUCLEOTIDE SEQUENCE [LARGE SCALE GENOMIC DNA]</scope>
    <source>
        <strain evidence="3">C18/9</strain>
    </source>
</reference>
<dbReference type="OrthoDB" id="2688364at2759"/>
<proteinExistence type="predicted"/>
<dbReference type="SUPFAM" id="SSF81383">
    <property type="entry name" value="F-box domain"/>
    <property type="match status" value="1"/>
</dbReference>
<organism evidence="2 3">
    <name type="scientific">Armillaria ostoyae</name>
    <name type="common">Armillaria root rot fungus</name>
    <dbReference type="NCBI Taxonomy" id="47428"/>
    <lineage>
        <taxon>Eukaryota</taxon>
        <taxon>Fungi</taxon>
        <taxon>Dikarya</taxon>
        <taxon>Basidiomycota</taxon>
        <taxon>Agaricomycotina</taxon>
        <taxon>Agaricomycetes</taxon>
        <taxon>Agaricomycetidae</taxon>
        <taxon>Agaricales</taxon>
        <taxon>Marasmiineae</taxon>
        <taxon>Physalacriaceae</taxon>
        <taxon>Armillaria</taxon>
    </lineage>
</organism>
<dbReference type="InterPro" id="IPR001810">
    <property type="entry name" value="F-box_dom"/>
</dbReference>
<evidence type="ECO:0000313" key="3">
    <source>
        <dbReference type="Proteomes" id="UP000219338"/>
    </source>
</evidence>
<gene>
    <name evidence="2" type="ORF">ARMOST_20916</name>
</gene>
<protein>
    <recommendedName>
        <fullName evidence="1">F-box domain-containing protein</fullName>
    </recommendedName>
</protein>
<dbReference type="STRING" id="47428.A0A284S8S7"/>
<evidence type="ECO:0000313" key="2">
    <source>
        <dbReference type="EMBL" id="SJL17366.1"/>
    </source>
</evidence>
<dbReference type="AlphaFoldDB" id="A0A284S8S7"/>
<keyword evidence="3" id="KW-1185">Reference proteome</keyword>
<sequence length="193" mass="21303">MNSTLHELPDDVLIYNIALLSIPDILLLRQTCKRFSALTRLHIVWTNASELGIVVNNHPFSSTIEISSITHVTHTDSGPKLNADTVSEADVAVSLSQRIDLLHLGDNGTLHNIRAVETNLRPVNINGGVKSLADDVPKTVIYSWKTEERAHLDDVGDNQHDRCLQVVFTAPIILVIRARSITLYTAPPTRSFG</sequence>
<dbReference type="PROSITE" id="PS50181">
    <property type="entry name" value="FBOX"/>
    <property type="match status" value="1"/>
</dbReference>
<evidence type="ECO:0000259" key="1">
    <source>
        <dbReference type="PROSITE" id="PS50181"/>
    </source>
</evidence>
<name>A0A284S8S7_ARMOS</name>
<dbReference type="InterPro" id="IPR036047">
    <property type="entry name" value="F-box-like_dom_sf"/>
</dbReference>
<accession>A0A284S8S7</accession>
<dbReference type="Proteomes" id="UP000219338">
    <property type="component" value="Unassembled WGS sequence"/>
</dbReference>
<dbReference type="EMBL" id="FUEG01000043">
    <property type="protein sequence ID" value="SJL17366.1"/>
    <property type="molecule type" value="Genomic_DNA"/>
</dbReference>
<feature type="domain" description="F-box" evidence="1">
    <location>
        <begin position="2"/>
        <end position="48"/>
    </location>
</feature>